<evidence type="ECO:0000256" key="1">
    <source>
        <dbReference type="ARBA" id="ARBA00023015"/>
    </source>
</evidence>
<evidence type="ECO:0000313" key="7">
    <source>
        <dbReference type="Proteomes" id="UP000283727"/>
    </source>
</evidence>
<proteinExistence type="predicted"/>
<feature type="compositionally biased region" description="Basic residues" evidence="4">
    <location>
        <begin position="232"/>
        <end position="248"/>
    </location>
</feature>
<comment type="caution">
    <text evidence="6">The sequence shown here is derived from an EMBL/GenBank/DDBJ whole genome shotgun (WGS) entry which is preliminary data.</text>
</comment>
<dbReference type="SMART" id="SM00354">
    <property type="entry name" value="HTH_LACI"/>
    <property type="match status" value="1"/>
</dbReference>
<dbReference type="Gene3D" id="1.10.260.40">
    <property type="entry name" value="lambda repressor-like DNA-binding domains"/>
    <property type="match status" value="1"/>
</dbReference>
<dbReference type="CDD" id="cd01392">
    <property type="entry name" value="HTH_LacI"/>
    <property type="match status" value="1"/>
</dbReference>
<dbReference type="Pfam" id="PF00356">
    <property type="entry name" value="LacI"/>
    <property type="match status" value="1"/>
</dbReference>
<dbReference type="Gene3D" id="3.40.50.2300">
    <property type="match status" value="1"/>
</dbReference>
<evidence type="ECO:0000256" key="3">
    <source>
        <dbReference type="ARBA" id="ARBA00023163"/>
    </source>
</evidence>
<dbReference type="GO" id="GO:0003700">
    <property type="term" value="F:DNA-binding transcription factor activity"/>
    <property type="evidence" value="ECO:0007669"/>
    <property type="project" value="TreeGrafter"/>
</dbReference>
<evidence type="ECO:0000259" key="5">
    <source>
        <dbReference type="PROSITE" id="PS50932"/>
    </source>
</evidence>
<dbReference type="SUPFAM" id="SSF47413">
    <property type="entry name" value="lambda repressor-like DNA-binding domains"/>
    <property type="match status" value="1"/>
</dbReference>
<dbReference type="InterPro" id="IPR028082">
    <property type="entry name" value="Peripla_BP_I"/>
</dbReference>
<dbReference type="EMBL" id="QRLR01000002">
    <property type="protein sequence ID" value="RHJ23896.1"/>
    <property type="molecule type" value="Genomic_DNA"/>
</dbReference>
<dbReference type="PANTHER" id="PTHR30146">
    <property type="entry name" value="LACI-RELATED TRANSCRIPTIONAL REPRESSOR"/>
    <property type="match status" value="1"/>
</dbReference>
<keyword evidence="1" id="KW-0805">Transcription regulation</keyword>
<protein>
    <submittedName>
        <fullName evidence="6">LacI family transcriptional regulator</fullName>
    </submittedName>
</protein>
<reference evidence="6 7" key="1">
    <citation type="submission" date="2018-08" db="EMBL/GenBank/DDBJ databases">
        <title>A genome reference for cultivated species of the human gut microbiota.</title>
        <authorList>
            <person name="Zou Y."/>
            <person name="Xue W."/>
            <person name="Luo G."/>
        </authorList>
    </citation>
    <scope>NUCLEOTIDE SEQUENCE [LARGE SCALE GENOMIC DNA]</scope>
    <source>
        <strain evidence="6 7">AM12-10</strain>
    </source>
</reference>
<dbReference type="InterPro" id="IPR000843">
    <property type="entry name" value="HTH_LacI"/>
</dbReference>
<evidence type="ECO:0000256" key="4">
    <source>
        <dbReference type="SAM" id="MobiDB-lite"/>
    </source>
</evidence>
<dbReference type="InterPro" id="IPR010982">
    <property type="entry name" value="Lambda_DNA-bd_dom_sf"/>
</dbReference>
<evidence type="ECO:0000256" key="2">
    <source>
        <dbReference type="ARBA" id="ARBA00023125"/>
    </source>
</evidence>
<name>A0A415C607_BIFBI</name>
<keyword evidence="3" id="KW-0804">Transcription</keyword>
<feature type="domain" description="HTH lacI-type" evidence="5">
    <location>
        <begin position="1"/>
        <end position="50"/>
    </location>
</feature>
<keyword evidence="2" id="KW-0238">DNA-binding</keyword>
<sequence length="303" mass="33968">MAALAGVAQSTVSYVMSGNRPISQKTRDKVEKAMRELGYVPDAHARAMISNRSHIIGLLTETTETTQGAGLFPILRAIRATAKEHGYDLILMSSTCTTEDLADMRRLGKGNLVDAFIMLDIRHHDGRLKSAMKLGLPIVPYGDPEFPFINIFDRESVICAERHGIQLERFEAKDTRWQSFEPLTGKFPEWKGNGVCIYTRSPRTLAWIEQMMLLTGVAPGKDIGLIGEGGRSRHRADRRQGIRARRRTHAAEIHPPRDHDSRIRGLRPHKGHAAFAAGHIRKRCRLTYRGECPARPDHPQITG</sequence>
<dbReference type="Proteomes" id="UP000283727">
    <property type="component" value="Unassembled WGS sequence"/>
</dbReference>
<dbReference type="GO" id="GO:0000976">
    <property type="term" value="F:transcription cis-regulatory region binding"/>
    <property type="evidence" value="ECO:0007669"/>
    <property type="project" value="TreeGrafter"/>
</dbReference>
<dbReference type="AlphaFoldDB" id="A0A415C607"/>
<dbReference type="SUPFAM" id="SSF53822">
    <property type="entry name" value="Periplasmic binding protein-like I"/>
    <property type="match status" value="1"/>
</dbReference>
<feature type="region of interest" description="Disordered" evidence="4">
    <location>
        <begin position="225"/>
        <end position="265"/>
    </location>
</feature>
<accession>A0A415C607</accession>
<evidence type="ECO:0000313" key="6">
    <source>
        <dbReference type="EMBL" id="RHJ23896.1"/>
    </source>
</evidence>
<gene>
    <name evidence="6" type="ORF">DW137_04640</name>
</gene>
<dbReference type="PROSITE" id="PS50932">
    <property type="entry name" value="HTH_LACI_2"/>
    <property type="match status" value="1"/>
</dbReference>
<feature type="compositionally biased region" description="Basic and acidic residues" evidence="4">
    <location>
        <begin position="249"/>
        <end position="263"/>
    </location>
</feature>
<organism evidence="6 7">
    <name type="scientific">Bifidobacterium bifidum</name>
    <dbReference type="NCBI Taxonomy" id="1681"/>
    <lineage>
        <taxon>Bacteria</taxon>
        <taxon>Bacillati</taxon>
        <taxon>Actinomycetota</taxon>
        <taxon>Actinomycetes</taxon>
        <taxon>Bifidobacteriales</taxon>
        <taxon>Bifidobacteriaceae</taxon>
        <taxon>Bifidobacterium</taxon>
    </lineage>
</organism>
<dbReference type="RefSeq" id="WP_118269506.1">
    <property type="nucleotide sequence ID" value="NZ_QRLK01000003.1"/>
</dbReference>
<dbReference type="PANTHER" id="PTHR30146:SF109">
    <property type="entry name" value="HTH-TYPE TRANSCRIPTIONAL REGULATOR GALS"/>
    <property type="match status" value="1"/>
</dbReference>